<reference evidence="4 5" key="2">
    <citation type="submission" date="2007-10" db="EMBL/GenBank/DDBJ databases">
        <authorList>
            <person name="Fulton L."/>
            <person name="Clifton S."/>
            <person name="Fulton B."/>
            <person name="Xu J."/>
            <person name="Minx P."/>
            <person name="Pepin K.H."/>
            <person name="Johnson M."/>
            <person name="Thiruvilangam P."/>
            <person name="Bhonagiri V."/>
            <person name="Nash W.E."/>
            <person name="Wang C."/>
            <person name="Mardis E.R."/>
            <person name="Wilson R.K."/>
        </authorList>
    </citation>
    <scope>NUCLEOTIDE SEQUENCE [LARGE SCALE GENOMIC DNA]</scope>
    <source>
        <strain evidence="4 5">ATCC 27755</strain>
    </source>
</reference>
<dbReference type="PANTHER" id="PTHR30548">
    <property type="entry name" value="2-HYDROXYGLUTARYL-COA DEHYDRATASE, D-COMPONENT-RELATED"/>
    <property type="match status" value="1"/>
</dbReference>
<proteinExistence type="inferred from homology"/>
<dbReference type="GO" id="GO:0016836">
    <property type="term" value="F:hydro-lyase activity"/>
    <property type="evidence" value="ECO:0007669"/>
    <property type="project" value="UniProtKB-ARBA"/>
</dbReference>
<sequence length="432" mass="48869">MSKRRNNNMADYVKMWEDLGMDINNHDNLCQVLPTAVGDVFMTQENRPKAMDFWDMVIAEVHGIRPAELIEEQKKGRKVFGTFCVYVPDEVVIAANGIVTGLCGGSQFWVPDGEKVLPKNMCPLVKASVGARLGRTCPFFRIADMYVGETTCDGKKKAYEILGKDVPMHIMDVPQMKREKDIVKWKDEIADFAKVVEDFTGNKVTPEKLAEAIKICNEKRKAMQRVYDCRKSKCLPISGRDALLMTQISFFDDPVRCAQMCNRLADELEQRIKDGVSVVPEGTKRILITGTPLAVPNWKLHNIIETSGAAVVCEEMCTGTRYFENLVDESGETLDEQFMNLSRRYMKTNCACFTPNTGRIDDILRMVDEYQVDGVIDCSLMFCCLYDTEKRAVAEALKEKNIPVLSLETDYTDTDAEQLRTRIGAFVEMLSK</sequence>
<dbReference type="AlphaFoldDB" id="B0GAF7"/>
<dbReference type="InterPro" id="IPR010327">
    <property type="entry name" value="FldB/FldC_alpha/beta"/>
</dbReference>
<protein>
    <submittedName>
        <fullName evidence="4">2-hydroxyglutaryl-CoA dehydratase, D-component</fullName>
    </submittedName>
</protein>
<dbReference type="InterPro" id="IPR047678">
    <property type="entry name" value="YjiM-like"/>
</dbReference>
<dbReference type="STRING" id="411461.DORFOR_03273"/>
<keyword evidence="3" id="KW-0408">Iron</keyword>
<gene>
    <name evidence="4" type="ORF">DORFOR_03273</name>
</gene>
<dbReference type="EMBL" id="AAXA02000016">
    <property type="protein sequence ID" value="EDR45489.1"/>
    <property type="molecule type" value="Genomic_DNA"/>
</dbReference>
<comment type="cofactor">
    <cofactor evidence="1">
        <name>[4Fe-4S] cluster</name>
        <dbReference type="ChEBI" id="CHEBI:49883"/>
    </cofactor>
</comment>
<name>B0GAF7_9FIRM</name>
<evidence type="ECO:0000256" key="1">
    <source>
        <dbReference type="ARBA" id="ARBA00001966"/>
    </source>
</evidence>
<dbReference type="NCBIfam" id="NF040772">
    <property type="entry name" value="double_cubane"/>
    <property type="match status" value="1"/>
</dbReference>
<dbReference type="PANTHER" id="PTHR30548:SF1">
    <property type="entry name" value="DEHYDRATASE SUBUNIT MJ0007-RELATED"/>
    <property type="match status" value="1"/>
</dbReference>
<comment type="similarity">
    <text evidence="2">Belongs to the FldB/FldC dehydratase alpha/beta subunit family.</text>
</comment>
<organism evidence="4 5">
    <name type="scientific">Dorea formicigenerans ATCC 27755</name>
    <dbReference type="NCBI Taxonomy" id="411461"/>
    <lineage>
        <taxon>Bacteria</taxon>
        <taxon>Bacillati</taxon>
        <taxon>Bacillota</taxon>
        <taxon>Clostridia</taxon>
        <taxon>Lachnospirales</taxon>
        <taxon>Lachnospiraceae</taxon>
        <taxon>Dorea</taxon>
    </lineage>
</organism>
<dbReference type="eggNOG" id="COG1775">
    <property type="taxonomic scope" value="Bacteria"/>
</dbReference>
<accession>B0GAF7</accession>
<dbReference type="GO" id="GO:0051536">
    <property type="term" value="F:iron-sulfur cluster binding"/>
    <property type="evidence" value="ECO:0007669"/>
    <property type="project" value="UniProtKB-KW"/>
</dbReference>
<evidence type="ECO:0000256" key="2">
    <source>
        <dbReference type="ARBA" id="ARBA00005806"/>
    </source>
</evidence>
<dbReference type="PaxDb" id="411461-DORFOR_03273"/>
<evidence type="ECO:0000313" key="4">
    <source>
        <dbReference type="EMBL" id="EDR45489.1"/>
    </source>
</evidence>
<comment type="caution">
    <text evidence="4">The sequence shown here is derived from an EMBL/GenBank/DDBJ whole genome shotgun (WGS) entry which is preliminary data.</text>
</comment>
<dbReference type="Proteomes" id="UP000005359">
    <property type="component" value="Unassembled WGS sequence"/>
</dbReference>
<dbReference type="Pfam" id="PF06050">
    <property type="entry name" value="HGD-D"/>
    <property type="match status" value="1"/>
</dbReference>
<evidence type="ECO:0000256" key="3">
    <source>
        <dbReference type="ARBA" id="ARBA00023014"/>
    </source>
</evidence>
<keyword evidence="3" id="KW-0411">Iron-sulfur</keyword>
<dbReference type="Gene3D" id="3.40.50.11890">
    <property type="match status" value="1"/>
</dbReference>
<evidence type="ECO:0000313" key="5">
    <source>
        <dbReference type="Proteomes" id="UP000005359"/>
    </source>
</evidence>
<keyword evidence="3" id="KW-0479">Metal-binding</keyword>
<reference evidence="4 5" key="1">
    <citation type="submission" date="2007-10" db="EMBL/GenBank/DDBJ databases">
        <title>Draft genome sequence of Dorea formicigenerans(ATCC 27755).</title>
        <authorList>
            <person name="Sudarsanam P."/>
            <person name="Ley R."/>
            <person name="Guruge J."/>
            <person name="Turnbaugh P.J."/>
            <person name="Mahowald M."/>
            <person name="Liep D."/>
            <person name="Gordon J."/>
        </authorList>
    </citation>
    <scope>NUCLEOTIDE SEQUENCE [LARGE SCALE GENOMIC DNA]</scope>
    <source>
        <strain evidence="4 5">ATCC 27755</strain>
    </source>
</reference>
<dbReference type="Gene3D" id="1.20.1270.370">
    <property type="match status" value="1"/>
</dbReference>
<dbReference type="Gene3D" id="3.40.50.11900">
    <property type="match status" value="1"/>
</dbReference>